<dbReference type="SUPFAM" id="SSF49599">
    <property type="entry name" value="TRAF domain-like"/>
    <property type="match status" value="1"/>
</dbReference>
<protein>
    <submittedName>
        <fullName evidence="2">Putative tumor necrosis factor receptor-associated factor</fullName>
    </submittedName>
</protein>
<dbReference type="AlphaFoldDB" id="A0A1E1XV92"/>
<sequence>DLKTSVCEFVVKGVKSLVRKARIEDWVDYESERVYLRGYCMSPGVRICVADSLESVHPLFRLHKGDMDRVVEWPFQHWFKLRVVHPKRAEEQEIEEWVDGVEISCGRPQTGHRQSPWSCVRWFCLEDLIRKGYVENDQLRMKFELLLML</sequence>
<evidence type="ECO:0000313" key="2">
    <source>
        <dbReference type="EMBL" id="JAU03216.1"/>
    </source>
</evidence>
<feature type="domain" description="TRAF1-6 MATH" evidence="1">
    <location>
        <begin position="56"/>
        <end position="142"/>
    </location>
</feature>
<proteinExistence type="evidence at transcript level"/>
<dbReference type="Gene3D" id="2.60.210.10">
    <property type="entry name" value="Apoptosis, Tumor Necrosis Factor Receptor Associated Protein 2, Chain A"/>
    <property type="match status" value="1"/>
</dbReference>
<keyword evidence="2" id="KW-0675">Receptor</keyword>
<dbReference type="InterPro" id="IPR049342">
    <property type="entry name" value="TRAF1-6_MATH_dom"/>
</dbReference>
<name>A0A1E1XV92_AMBSC</name>
<evidence type="ECO:0000259" key="1">
    <source>
        <dbReference type="Pfam" id="PF21355"/>
    </source>
</evidence>
<dbReference type="EMBL" id="GFAA01000219">
    <property type="protein sequence ID" value="JAU03216.1"/>
    <property type="molecule type" value="mRNA"/>
</dbReference>
<reference evidence="2" key="1">
    <citation type="submission" date="2016-09" db="EMBL/GenBank/DDBJ databases">
        <authorList>
            <person name="Capua I."/>
            <person name="De Benedictis P."/>
            <person name="Joannis T."/>
            <person name="Lombin L.H."/>
            <person name="Cattoli G."/>
        </authorList>
    </citation>
    <scope>NUCLEOTIDE SEQUENCE</scope>
</reference>
<reference evidence="2" key="2">
    <citation type="journal article" date="2017" name="Front. Cell. Infect. Microbiol.">
        <title>Analysis of the Salivary Gland Transcriptome of Unfed and Partially Fed Amblyomma sculptum Ticks and Descriptive Proteome of the Saliva.</title>
        <authorList>
            <person name="Esteves E."/>
            <person name="Maruyama S.R."/>
            <person name="Kawahara R."/>
            <person name="Fujita A."/>
            <person name="Martins L.A."/>
            <person name="Righi A.A."/>
            <person name="Costa F.B."/>
            <person name="Palmisano G."/>
            <person name="Labruna M.B."/>
            <person name="Sa-Nunes A."/>
            <person name="Ribeiro J.M.C."/>
            <person name="Fogaca A.C."/>
        </authorList>
    </citation>
    <scope>NUCLEOTIDE SEQUENCE</scope>
</reference>
<accession>A0A1E1XV92</accession>
<dbReference type="Pfam" id="PF21355">
    <property type="entry name" value="TRAF-mep_MATH"/>
    <property type="match status" value="1"/>
</dbReference>
<feature type="non-terminal residue" evidence="2">
    <location>
        <position position="1"/>
    </location>
</feature>
<organism evidence="2">
    <name type="scientific">Amblyomma sculptum</name>
    <name type="common">Tick</name>
    <dbReference type="NCBI Taxonomy" id="1581419"/>
    <lineage>
        <taxon>Eukaryota</taxon>
        <taxon>Metazoa</taxon>
        <taxon>Ecdysozoa</taxon>
        <taxon>Arthropoda</taxon>
        <taxon>Chelicerata</taxon>
        <taxon>Arachnida</taxon>
        <taxon>Acari</taxon>
        <taxon>Parasitiformes</taxon>
        <taxon>Ixodida</taxon>
        <taxon>Ixodoidea</taxon>
        <taxon>Ixodidae</taxon>
        <taxon>Amblyomminae</taxon>
        <taxon>Amblyomma</taxon>
    </lineage>
</organism>
<dbReference type="InterPro" id="IPR008974">
    <property type="entry name" value="TRAF-like"/>
</dbReference>